<dbReference type="FunFam" id="1.20.58.340:FF:000001">
    <property type="entry name" value="Magnesium transport protein CorA"/>
    <property type="match status" value="1"/>
</dbReference>
<keyword evidence="7 14" id="KW-0812">Transmembrane</keyword>
<dbReference type="OrthoDB" id="9803416at2"/>
<evidence type="ECO:0000256" key="3">
    <source>
        <dbReference type="ARBA" id="ARBA00019439"/>
    </source>
</evidence>
<protein>
    <recommendedName>
        <fullName evidence="3">Magnesium transport protein CorA</fullName>
    </recommendedName>
</protein>
<feature type="region of interest" description="Disordered" evidence="13">
    <location>
        <begin position="167"/>
        <end position="186"/>
    </location>
</feature>
<evidence type="ECO:0000256" key="8">
    <source>
        <dbReference type="ARBA" id="ARBA00022842"/>
    </source>
</evidence>
<evidence type="ECO:0000256" key="7">
    <source>
        <dbReference type="ARBA" id="ARBA00022692"/>
    </source>
</evidence>
<dbReference type="Pfam" id="PF01544">
    <property type="entry name" value="CorA"/>
    <property type="match status" value="1"/>
</dbReference>
<keyword evidence="11 14" id="KW-0472">Membrane</keyword>
<accession>A0A286G124</accession>
<proteinExistence type="inferred from homology"/>
<reference evidence="15 16" key="1">
    <citation type="submission" date="2017-09" db="EMBL/GenBank/DDBJ databases">
        <authorList>
            <person name="Ehlers B."/>
            <person name="Leendertz F.H."/>
        </authorList>
    </citation>
    <scope>NUCLEOTIDE SEQUENCE [LARGE SCALE GENOMIC DNA]</scope>
    <source>
        <strain evidence="15 16">USBA 140</strain>
    </source>
</reference>
<comment type="catalytic activity">
    <reaction evidence="12">
        <text>Mg(2+)(in) = Mg(2+)(out)</text>
        <dbReference type="Rhea" id="RHEA:29827"/>
        <dbReference type="ChEBI" id="CHEBI:18420"/>
    </reaction>
</comment>
<dbReference type="RefSeq" id="WP_097277077.1">
    <property type="nucleotide sequence ID" value="NZ_OCNJ01000001.1"/>
</dbReference>
<organism evidence="15 16">
    <name type="scientific">Caenispirillum bisanense</name>
    <dbReference type="NCBI Taxonomy" id="414052"/>
    <lineage>
        <taxon>Bacteria</taxon>
        <taxon>Pseudomonadati</taxon>
        <taxon>Pseudomonadota</taxon>
        <taxon>Alphaproteobacteria</taxon>
        <taxon>Rhodospirillales</taxon>
        <taxon>Novispirillaceae</taxon>
        <taxon>Caenispirillum</taxon>
    </lineage>
</organism>
<evidence type="ECO:0000313" key="15">
    <source>
        <dbReference type="EMBL" id="SOD89240.1"/>
    </source>
</evidence>
<keyword evidence="9 14" id="KW-1133">Transmembrane helix</keyword>
<dbReference type="GO" id="GO:0005886">
    <property type="term" value="C:plasma membrane"/>
    <property type="evidence" value="ECO:0007669"/>
    <property type="project" value="UniProtKB-SubCell"/>
</dbReference>
<dbReference type="SUPFAM" id="SSF144083">
    <property type="entry name" value="Magnesium transport protein CorA, transmembrane region"/>
    <property type="match status" value="1"/>
</dbReference>
<evidence type="ECO:0000256" key="10">
    <source>
        <dbReference type="ARBA" id="ARBA00023065"/>
    </source>
</evidence>
<keyword evidence="10" id="KW-0406">Ion transport</keyword>
<keyword evidence="4" id="KW-0813">Transport</keyword>
<dbReference type="Gene3D" id="3.30.460.20">
    <property type="entry name" value="CorA soluble domain-like"/>
    <property type="match status" value="1"/>
</dbReference>
<feature type="transmembrane region" description="Helical" evidence="14">
    <location>
        <begin position="308"/>
        <end position="328"/>
    </location>
</feature>
<evidence type="ECO:0000256" key="2">
    <source>
        <dbReference type="ARBA" id="ARBA00009765"/>
    </source>
</evidence>
<keyword evidence="8" id="KW-0460">Magnesium</keyword>
<evidence type="ECO:0000256" key="11">
    <source>
        <dbReference type="ARBA" id="ARBA00023136"/>
    </source>
</evidence>
<keyword evidence="16" id="KW-1185">Reference proteome</keyword>
<name>A0A286G124_9PROT</name>
<evidence type="ECO:0000256" key="6">
    <source>
        <dbReference type="ARBA" id="ARBA00022519"/>
    </source>
</evidence>
<feature type="compositionally biased region" description="Basic and acidic residues" evidence="13">
    <location>
        <begin position="174"/>
        <end position="186"/>
    </location>
</feature>
<dbReference type="EMBL" id="OCNJ01000001">
    <property type="protein sequence ID" value="SOD89240.1"/>
    <property type="molecule type" value="Genomic_DNA"/>
</dbReference>
<dbReference type="InterPro" id="IPR050829">
    <property type="entry name" value="CorA_MIT"/>
</dbReference>
<gene>
    <name evidence="15" type="ORF">SAMN05421508_101159</name>
</gene>
<evidence type="ECO:0000256" key="4">
    <source>
        <dbReference type="ARBA" id="ARBA00022448"/>
    </source>
</evidence>
<comment type="similarity">
    <text evidence="2">Belongs to the CorA metal ion transporter (MIT) (TC 1.A.35) family.</text>
</comment>
<feature type="transmembrane region" description="Helical" evidence="14">
    <location>
        <begin position="277"/>
        <end position="296"/>
    </location>
</feature>
<evidence type="ECO:0000256" key="1">
    <source>
        <dbReference type="ARBA" id="ARBA00004429"/>
    </source>
</evidence>
<dbReference type="InterPro" id="IPR045861">
    <property type="entry name" value="CorA_cytoplasmic_dom"/>
</dbReference>
<keyword evidence="6" id="KW-0997">Cell inner membrane</keyword>
<comment type="subcellular location">
    <subcellularLocation>
        <location evidence="1">Cell inner membrane</location>
        <topology evidence="1">Multi-pass membrane protein</topology>
    </subcellularLocation>
</comment>
<dbReference type="PANTHER" id="PTHR47685:SF1">
    <property type="entry name" value="MAGNESIUM TRANSPORT PROTEIN CORA"/>
    <property type="match status" value="1"/>
</dbReference>
<dbReference type="InterPro" id="IPR002523">
    <property type="entry name" value="MgTranspt_CorA/ZnTranspt_ZntB"/>
</dbReference>
<dbReference type="GO" id="GO:0015099">
    <property type="term" value="F:nickel cation transmembrane transporter activity"/>
    <property type="evidence" value="ECO:0007669"/>
    <property type="project" value="TreeGrafter"/>
</dbReference>
<dbReference type="PANTHER" id="PTHR47685">
    <property type="entry name" value="MAGNESIUM TRANSPORT PROTEIN CORA"/>
    <property type="match status" value="1"/>
</dbReference>
<evidence type="ECO:0000256" key="9">
    <source>
        <dbReference type="ARBA" id="ARBA00022989"/>
    </source>
</evidence>
<dbReference type="SUPFAM" id="SSF143865">
    <property type="entry name" value="CorA soluble domain-like"/>
    <property type="match status" value="1"/>
</dbReference>
<evidence type="ECO:0000313" key="16">
    <source>
        <dbReference type="Proteomes" id="UP000219621"/>
    </source>
</evidence>
<sequence>MIVAYCYRSGAIHRRTIGPGDPLPEGTTWIDALNPTQDERAALSTLLSIDLPTREDMLEIEASSRLYEEDGCLYMTTPVVANAETEAPEASALTLVLSPQALVTLRYVEPKSIGIFADRLHRTPALAATNEAALVGLLDTLVDRTADVLEAIAGRLERLSTDIFDRAWPQESKAPPRERRRPPADRDLQEVLRGIGKAGDLAGKVRDSLAGLSRVVAYVTATRPDMSSDHKRTLKTVQRDIQSLAEHANFQASRVSFLLDATLGAISIEQNNIVKTFSIVAVAFMPPTLVASIYGMNFEHMPELSWPFGYPLALAVMVISAVLPVWYFRRRGWL</sequence>
<evidence type="ECO:0000256" key="5">
    <source>
        <dbReference type="ARBA" id="ARBA00022475"/>
    </source>
</evidence>
<dbReference type="Proteomes" id="UP000219621">
    <property type="component" value="Unassembled WGS sequence"/>
</dbReference>
<keyword evidence="5" id="KW-1003">Cell membrane</keyword>
<dbReference type="CDD" id="cd12837">
    <property type="entry name" value="EcCorA-like_u1"/>
    <property type="match status" value="1"/>
</dbReference>
<dbReference type="GO" id="GO:0015087">
    <property type="term" value="F:cobalt ion transmembrane transporter activity"/>
    <property type="evidence" value="ECO:0007669"/>
    <property type="project" value="TreeGrafter"/>
</dbReference>
<dbReference type="InterPro" id="IPR045863">
    <property type="entry name" value="CorA_TM1_TM2"/>
</dbReference>
<dbReference type="GO" id="GO:0015095">
    <property type="term" value="F:magnesium ion transmembrane transporter activity"/>
    <property type="evidence" value="ECO:0007669"/>
    <property type="project" value="TreeGrafter"/>
</dbReference>
<evidence type="ECO:0000256" key="12">
    <source>
        <dbReference type="ARBA" id="ARBA00034269"/>
    </source>
</evidence>
<dbReference type="Gene3D" id="1.20.58.340">
    <property type="entry name" value="Magnesium transport protein CorA, transmembrane region"/>
    <property type="match status" value="2"/>
</dbReference>
<evidence type="ECO:0000256" key="13">
    <source>
        <dbReference type="SAM" id="MobiDB-lite"/>
    </source>
</evidence>
<evidence type="ECO:0000256" key="14">
    <source>
        <dbReference type="SAM" id="Phobius"/>
    </source>
</evidence>
<dbReference type="AlphaFoldDB" id="A0A286G124"/>